<keyword evidence="5 9" id="KW-0963">Cytoplasm</keyword>
<dbReference type="EC" id="5.3.1.16" evidence="9"/>
<dbReference type="Gene3D" id="3.20.20.70">
    <property type="entry name" value="Aldolase class I"/>
    <property type="match status" value="1"/>
</dbReference>
<dbReference type="Pfam" id="PF00977">
    <property type="entry name" value="His_biosynth"/>
    <property type="match status" value="1"/>
</dbReference>
<dbReference type="AlphaFoldDB" id="A0A1X7A3R7"/>
<evidence type="ECO:0000256" key="6">
    <source>
        <dbReference type="ARBA" id="ARBA00022605"/>
    </source>
</evidence>
<organism evidence="11 12">
    <name type="scientific">Roseovarius gaetbuli</name>
    <dbReference type="NCBI Taxonomy" id="1356575"/>
    <lineage>
        <taxon>Bacteria</taxon>
        <taxon>Pseudomonadati</taxon>
        <taxon>Pseudomonadota</taxon>
        <taxon>Alphaproteobacteria</taxon>
        <taxon>Rhodobacterales</taxon>
        <taxon>Roseobacteraceae</taxon>
        <taxon>Roseovarius</taxon>
    </lineage>
</organism>
<dbReference type="SUPFAM" id="SSF51366">
    <property type="entry name" value="Ribulose-phoshate binding barrel"/>
    <property type="match status" value="1"/>
</dbReference>
<gene>
    <name evidence="11" type="primary">hisA_2</name>
    <name evidence="9" type="synonym">hisA</name>
    <name evidence="11" type="ORF">ROG8370_03303</name>
</gene>
<dbReference type="GO" id="GO:0000162">
    <property type="term" value="P:L-tryptophan biosynthetic process"/>
    <property type="evidence" value="ECO:0007669"/>
    <property type="project" value="TreeGrafter"/>
</dbReference>
<dbReference type="HAMAP" id="MF_01014">
    <property type="entry name" value="HisA"/>
    <property type="match status" value="1"/>
</dbReference>
<dbReference type="GO" id="GO:0005737">
    <property type="term" value="C:cytoplasm"/>
    <property type="evidence" value="ECO:0007669"/>
    <property type="project" value="UniProtKB-SubCell"/>
</dbReference>
<evidence type="ECO:0000256" key="3">
    <source>
        <dbReference type="ARBA" id="ARBA00005133"/>
    </source>
</evidence>
<accession>A0A1X7A3R7</accession>
<evidence type="ECO:0000256" key="7">
    <source>
        <dbReference type="ARBA" id="ARBA00023102"/>
    </source>
</evidence>
<dbReference type="CDD" id="cd04732">
    <property type="entry name" value="HisA"/>
    <property type="match status" value="1"/>
</dbReference>
<keyword evidence="7 9" id="KW-0368">Histidine biosynthesis</keyword>
<sequence length="279" mass="30194">MPIWEQCYPRETSTVCVDRYNHRGFYQKKGATMILYPTLEILNGKCVSLTRGRLDEPVIWHVDPVETARGFAAAGADWMHLTDMDGLRGEDGNDELIAEIIRAAGIPVQLGGGFRSRDAISRWIDKGAGRIVLGTMAVRDPDTVKEIAKYNPDQIVVAVDIFQGKLMTDGWRSQSAISPEDFVSAFDGVPLAGIIVTDIDADIEDSDGSLGVISGLAATTRQQVIARGTVRSVDDVARLKYIPNIAGTLIGRALLSKDVDLGAALEIARAAPEPTAPFE</sequence>
<dbReference type="InterPro" id="IPR011060">
    <property type="entry name" value="RibuloseP-bd_barrel"/>
</dbReference>
<dbReference type="GO" id="GO:0000105">
    <property type="term" value="P:L-histidine biosynthetic process"/>
    <property type="evidence" value="ECO:0007669"/>
    <property type="project" value="UniProtKB-UniRule"/>
</dbReference>
<dbReference type="InterPro" id="IPR006062">
    <property type="entry name" value="His_biosynth"/>
</dbReference>
<dbReference type="PANTHER" id="PTHR43090">
    <property type="entry name" value="1-(5-PHOSPHORIBOSYL)-5-[(5-PHOSPHORIBOSYLAMINO)METHYLIDENEAMINO] IMIDAZOLE-4-CARBOXAMIDE ISOMERASE"/>
    <property type="match status" value="1"/>
</dbReference>
<dbReference type="InterPro" id="IPR013785">
    <property type="entry name" value="Aldolase_TIM"/>
</dbReference>
<evidence type="ECO:0000256" key="4">
    <source>
        <dbReference type="ARBA" id="ARBA00009667"/>
    </source>
</evidence>
<evidence type="ECO:0000256" key="9">
    <source>
        <dbReference type="HAMAP-Rule" id="MF_01014"/>
    </source>
</evidence>
<keyword evidence="8 9" id="KW-0413">Isomerase</keyword>
<keyword evidence="12" id="KW-1185">Reference proteome</keyword>
<protein>
    <recommendedName>
        <fullName evidence="9">1-(5-phosphoribosyl)-5-[(5-phosphoribosylamino)methylideneamino] imidazole-4-carboxamide isomerase</fullName>
        <ecNumber evidence="9">5.3.1.16</ecNumber>
    </recommendedName>
    <alternativeName>
        <fullName evidence="9">Phosphoribosylformimino-5-aminoimidazole carboxamide ribotide isomerase</fullName>
    </alternativeName>
</protein>
<comment type="pathway">
    <text evidence="3 9">Amino-acid biosynthesis; L-histidine biosynthesis; L-histidine from 5-phospho-alpha-D-ribose 1-diphosphate: step 4/9.</text>
</comment>
<evidence type="ECO:0000256" key="5">
    <source>
        <dbReference type="ARBA" id="ARBA00022490"/>
    </source>
</evidence>
<dbReference type="PANTHER" id="PTHR43090:SF2">
    <property type="entry name" value="1-(5-PHOSPHORIBOSYL)-5-[(5-PHOSPHORIBOSYLAMINO)METHYLIDENEAMINO] IMIDAZOLE-4-CARBOXAMIDE ISOMERASE"/>
    <property type="match status" value="1"/>
</dbReference>
<name>A0A1X7A3R7_9RHOB</name>
<dbReference type="EMBL" id="FWFJ01000043">
    <property type="protein sequence ID" value="SLN69744.1"/>
    <property type="molecule type" value="Genomic_DNA"/>
</dbReference>
<dbReference type="InterPro" id="IPR044524">
    <property type="entry name" value="Isoase_HisA-like"/>
</dbReference>
<evidence type="ECO:0000313" key="11">
    <source>
        <dbReference type="EMBL" id="SLN69744.1"/>
    </source>
</evidence>
<comment type="subcellular location">
    <subcellularLocation>
        <location evidence="2 9">Cytoplasm</location>
    </subcellularLocation>
</comment>
<feature type="active site" description="Proton acceptor" evidence="9">
    <location>
        <position position="40"/>
    </location>
</feature>
<comment type="similarity">
    <text evidence="4 9 10">Belongs to the HisA/HisF family.</text>
</comment>
<evidence type="ECO:0000256" key="8">
    <source>
        <dbReference type="ARBA" id="ARBA00023235"/>
    </source>
</evidence>
<feature type="active site" description="Proton donor" evidence="9">
    <location>
        <position position="160"/>
    </location>
</feature>
<dbReference type="InterPro" id="IPR023016">
    <property type="entry name" value="HisA/PriA"/>
</dbReference>
<reference evidence="12" key="1">
    <citation type="submission" date="2017-03" db="EMBL/GenBank/DDBJ databases">
        <authorList>
            <person name="Rodrigo-Torres L."/>
            <person name="Arahal R.D."/>
            <person name="Lucena T."/>
        </authorList>
    </citation>
    <scope>NUCLEOTIDE SEQUENCE [LARGE SCALE GENOMIC DNA]</scope>
    <source>
        <strain evidence="12">CECT 8370</strain>
    </source>
</reference>
<evidence type="ECO:0000256" key="10">
    <source>
        <dbReference type="RuleBase" id="RU003657"/>
    </source>
</evidence>
<comment type="catalytic activity">
    <reaction evidence="1 9">
        <text>1-(5-phospho-beta-D-ribosyl)-5-[(5-phospho-beta-D-ribosylamino)methylideneamino]imidazole-4-carboxamide = 5-[(5-phospho-1-deoxy-D-ribulos-1-ylimino)methylamino]-1-(5-phospho-beta-D-ribosyl)imidazole-4-carboxamide</text>
        <dbReference type="Rhea" id="RHEA:15469"/>
        <dbReference type="ChEBI" id="CHEBI:58435"/>
        <dbReference type="ChEBI" id="CHEBI:58525"/>
        <dbReference type="EC" id="5.3.1.16"/>
    </reaction>
</comment>
<keyword evidence="6 9" id="KW-0028">Amino-acid biosynthesis</keyword>
<evidence type="ECO:0000256" key="2">
    <source>
        <dbReference type="ARBA" id="ARBA00004496"/>
    </source>
</evidence>
<proteinExistence type="inferred from homology"/>
<evidence type="ECO:0000256" key="1">
    <source>
        <dbReference type="ARBA" id="ARBA00000901"/>
    </source>
</evidence>
<dbReference type="FunFam" id="3.20.20.70:FF:000009">
    <property type="entry name" value="1-(5-phosphoribosyl)-5-[(5-phosphoribosylamino)methylideneamino] imidazole-4-carboxamide isomerase"/>
    <property type="match status" value="1"/>
</dbReference>
<dbReference type="UniPathway" id="UPA00031">
    <property type="reaction ID" value="UER00009"/>
</dbReference>
<dbReference type="GO" id="GO:0003949">
    <property type="term" value="F:1-(5-phosphoribosyl)-5-[(5-phosphoribosylamino)methylideneamino]imidazole-4-carboxamide isomerase activity"/>
    <property type="evidence" value="ECO:0007669"/>
    <property type="project" value="UniProtKB-UniRule"/>
</dbReference>
<evidence type="ECO:0000313" key="12">
    <source>
        <dbReference type="Proteomes" id="UP000194012"/>
    </source>
</evidence>
<dbReference type="Proteomes" id="UP000194012">
    <property type="component" value="Unassembled WGS sequence"/>
</dbReference>